<organism evidence="1 2">
    <name type="scientific">Flavobacterium okayamense</name>
    <dbReference type="NCBI Taxonomy" id="2830782"/>
    <lineage>
        <taxon>Bacteria</taxon>
        <taxon>Pseudomonadati</taxon>
        <taxon>Bacteroidota</taxon>
        <taxon>Flavobacteriia</taxon>
        <taxon>Flavobacteriales</taxon>
        <taxon>Flavobacteriaceae</taxon>
        <taxon>Flavobacterium</taxon>
    </lineage>
</organism>
<proteinExistence type="predicted"/>
<protein>
    <submittedName>
        <fullName evidence="1">Uncharacterized protein</fullName>
    </submittedName>
</protein>
<gene>
    <name evidence="1" type="ORF">KK2020170_25550</name>
</gene>
<evidence type="ECO:0000313" key="1">
    <source>
        <dbReference type="EMBL" id="BCY29687.1"/>
    </source>
</evidence>
<dbReference type="EMBL" id="AP024749">
    <property type="protein sequence ID" value="BCY29687.1"/>
    <property type="molecule type" value="Genomic_DNA"/>
</dbReference>
<name>A0ABN6I2N6_9FLAO</name>
<accession>A0ABN6I2N6</accession>
<reference evidence="1 2" key="1">
    <citation type="submission" date="2021-06" db="EMBL/GenBank/DDBJ databases">
        <title>Whole genome sequences of Flavobacterium sp. KK2020170 and assembly.</title>
        <authorList>
            <person name="Kitahara K."/>
            <person name="Miyoshi S."/>
            <person name="Uesaka K."/>
        </authorList>
    </citation>
    <scope>NUCLEOTIDE SEQUENCE [LARGE SCALE GENOMIC DNA]</scope>
    <source>
        <strain evidence="1 2">KK2020170</strain>
    </source>
</reference>
<sequence>MKEYRVKIWVSGRRSEINVKANSGTSAMSIAKRLFPDSRVITAQQLK</sequence>
<keyword evidence="2" id="KW-1185">Reference proteome</keyword>
<dbReference type="RefSeq" id="WP_221258753.1">
    <property type="nucleotide sequence ID" value="NZ_AP024749.1"/>
</dbReference>
<evidence type="ECO:0000313" key="2">
    <source>
        <dbReference type="Proteomes" id="UP000825258"/>
    </source>
</evidence>
<dbReference type="Proteomes" id="UP000825258">
    <property type="component" value="Chromosome"/>
</dbReference>